<proteinExistence type="predicted"/>
<reference evidence="1" key="1">
    <citation type="submission" date="2020-03" db="EMBL/GenBank/DDBJ databases">
        <authorList>
            <person name="Weist P."/>
        </authorList>
    </citation>
    <scope>NUCLEOTIDE SEQUENCE</scope>
</reference>
<dbReference type="EMBL" id="CADEAL010001781">
    <property type="protein sequence ID" value="CAB1435586.1"/>
    <property type="molecule type" value="Genomic_DNA"/>
</dbReference>
<evidence type="ECO:0000313" key="2">
    <source>
        <dbReference type="Proteomes" id="UP001153269"/>
    </source>
</evidence>
<evidence type="ECO:0000313" key="1">
    <source>
        <dbReference type="EMBL" id="CAB1435586.1"/>
    </source>
</evidence>
<sequence>MKMDDMTAPRKRSQSIVHCSITTFDQTPSSLKDRDGEKNAYFCSTVFAPLLDASCWLQEDQKRRFTRCHPVHPIELG</sequence>
<protein>
    <submittedName>
        <fullName evidence="1">Uncharacterized protein</fullName>
    </submittedName>
</protein>
<dbReference type="Proteomes" id="UP001153269">
    <property type="component" value="Unassembled WGS sequence"/>
</dbReference>
<dbReference type="AlphaFoldDB" id="A0A9N7USP4"/>
<name>A0A9N7USP4_PLEPL</name>
<gene>
    <name evidence="1" type="ORF">PLEPLA_LOCUS23646</name>
</gene>
<comment type="caution">
    <text evidence="1">The sequence shown here is derived from an EMBL/GenBank/DDBJ whole genome shotgun (WGS) entry which is preliminary data.</text>
</comment>
<accession>A0A9N7USP4</accession>
<keyword evidence="2" id="KW-1185">Reference proteome</keyword>
<organism evidence="1 2">
    <name type="scientific">Pleuronectes platessa</name>
    <name type="common">European plaice</name>
    <dbReference type="NCBI Taxonomy" id="8262"/>
    <lineage>
        <taxon>Eukaryota</taxon>
        <taxon>Metazoa</taxon>
        <taxon>Chordata</taxon>
        <taxon>Craniata</taxon>
        <taxon>Vertebrata</taxon>
        <taxon>Euteleostomi</taxon>
        <taxon>Actinopterygii</taxon>
        <taxon>Neopterygii</taxon>
        <taxon>Teleostei</taxon>
        <taxon>Neoteleostei</taxon>
        <taxon>Acanthomorphata</taxon>
        <taxon>Carangaria</taxon>
        <taxon>Pleuronectiformes</taxon>
        <taxon>Pleuronectoidei</taxon>
        <taxon>Pleuronectidae</taxon>
        <taxon>Pleuronectes</taxon>
    </lineage>
</organism>